<dbReference type="Proteomes" id="UP000319976">
    <property type="component" value="Chromosome"/>
</dbReference>
<evidence type="ECO:0000313" key="1">
    <source>
        <dbReference type="EMBL" id="QDT63012.1"/>
    </source>
</evidence>
<dbReference type="AlphaFoldDB" id="A0A517T3R1"/>
<organism evidence="1 2">
    <name type="scientific">Calycomorphotria hydatis</name>
    <dbReference type="NCBI Taxonomy" id="2528027"/>
    <lineage>
        <taxon>Bacteria</taxon>
        <taxon>Pseudomonadati</taxon>
        <taxon>Planctomycetota</taxon>
        <taxon>Planctomycetia</taxon>
        <taxon>Planctomycetales</taxon>
        <taxon>Planctomycetaceae</taxon>
        <taxon>Calycomorphotria</taxon>
    </lineage>
</organism>
<gene>
    <name evidence="1" type="ORF">V22_02110</name>
</gene>
<dbReference type="OrthoDB" id="281973at2"/>
<keyword evidence="2" id="KW-1185">Reference proteome</keyword>
<protein>
    <submittedName>
        <fullName evidence="1">Uncharacterized protein</fullName>
    </submittedName>
</protein>
<proteinExistence type="predicted"/>
<evidence type="ECO:0000313" key="2">
    <source>
        <dbReference type="Proteomes" id="UP000319976"/>
    </source>
</evidence>
<dbReference type="KEGG" id="chya:V22_02110"/>
<reference evidence="1 2" key="1">
    <citation type="submission" date="2019-02" db="EMBL/GenBank/DDBJ databases">
        <title>Deep-cultivation of Planctomycetes and their phenomic and genomic characterization uncovers novel biology.</title>
        <authorList>
            <person name="Wiegand S."/>
            <person name="Jogler M."/>
            <person name="Boedeker C."/>
            <person name="Pinto D."/>
            <person name="Vollmers J."/>
            <person name="Rivas-Marin E."/>
            <person name="Kohn T."/>
            <person name="Peeters S.H."/>
            <person name="Heuer A."/>
            <person name="Rast P."/>
            <person name="Oberbeckmann S."/>
            <person name="Bunk B."/>
            <person name="Jeske O."/>
            <person name="Meyerdierks A."/>
            <person name="Storesund J.E."/>
            <person name="Kallscheuer N."/>
            <person name="Luecker S."/>
            <person name="Lage O.M."/>
            <person name="Pohl T."/>
            <person name="Merkel B.J."/>
            <person name="Hornburger P."/>
            <person name="Mueller R.-W."/>
            <person name="Bruemmer F."/>
            <person name="Labrenz M."/>
            <person name="Spormann A.M."/>
            <person name="Op den Camp H."/>
            <person name="Overmann J."/>
            <person name="Amann R."/>
            <person name="Jetten M.S.M."/>
            <person name="Mascher T."/>
            <person name="Medema M.H."/>
            <person name="Devos D.P."/>
            <person name="Kaster A.-K."/>
            <person name="Ovreas L."/>
            <person name="Rohde M."/>
            <person name="Galperin M.Y."/>
            <person name="Jogler C."/>
        </authorList>
    </citation>
    <scope>NUCLEOTIDE SEQUENCE [LARGE SCALE GENOMIC DNA]</scope>
    <source>
        <strain evidence="1 2">V22</strain>
    </source>
</reference>
<sequence length="89" mass="9842">MNTAEGWRNLFEGWPGSIPQQGLVVTTFGEQIPFVKFLVSGSLLIVERDKPDTQGSRKVMIAYSAIEAVKIADPGEIARYQVMGFQPPM</sequence>
<accession>A0A517T3R1</accession>
<name>A0A517T3R1_9PLAN</name>
<dbReference type="EMBL" id="CP036316">
    <property type="protein sequence ID" value="QDT63012.1"/>
    <property type="molecule type" value="Genomic_DNA"/>
</dbReference>
<dbReference type="RefSeq" id="WP_145258989.1">
    <property type="nucleotide sequence ID" value="NZ_CP036316.1"/>
</dbReference>